<reference evidence="2" key="1">
    <citation type="journal article" date="2019" name="Int. J. Syst. Evol. Microbiol.">
        <title>The Global Catalogue of Microorganisms (GCM) 10K type strain sequencing project: providing services to taxonomists for standard genome sequencing and annotation.</title>
        <authorList>
            <consortium name="The Broad Institute Genomics Platform"/>
            <consortium name="The Broad Institute Genome Sequencing Center for Infectious Disease"/>
            <person name="Wu L."/>
            <person name="Ma J."/>
        </authorList>
    </citation>
    <scope>NUCLEOTIDE SEQUENCE [LARGE SCALE GENOMIC DNA]</scope>
    <source>
        <strain evidence="2">CCUG 56331</strain>
    </source>
</reference>
<dbReference type="Pfam" id="PF04134">
    <property type="entry name" value="DCC1-like"/>
    <property type="match status" value="1"/>
</dbReference>
<dbReference type="InterPro" id="IPR007263">
    <property type="entry name" value="DCC1-like"/>
</dbReference>
<dbReference type="Proteomes" id="UP001595978">
    <property type="component" value="Unassembled WGS sequence"/>
</dbReference>
<dbReference type="GeneID" id="87581709"/>
<organism evidence="1 2">
    <name type="scientific">Ureibacillus suwonensis</name>
    <dbReference type="NCBI Taxonomy" id="313007"/>
    <lineage>
        <taxon>Bacteria</taxon>
        <taxon>Bacillati</taxon>
        <taxon>Bacillota</taxon>
        <taxon>Bacilli</taxon>
        <taxon>Bacillales</taxon>
        <taxon>Caryophanaceae</taxon>
        <taxon>Ureibacillus</taxon>
    </lineage>
</organism>
<name>A0ABW0R7N0_9BACL</name>
<gene>
    <name evidence="1" type="ORF">ACFPOH_02800</name>
</gene>
<protein>
    <submittedName>
        <fullName evidence="1">Thiol-disulfide oxidoreductase DCC family protein</fullName>
    </submittedName>
</protein>
<sequence length="126" mass="14525">MSKIIVLYDSWCPLCVSMKENIQRLNWLRLIEFQTIRDDSRIINIPIQKLEKEMHCININNGKIATGIDAIASIIARIPLLTIFYIPIKLSSYFGFGHYVYNYIASTRKIVPIGNCSEETCDIKNI</sequence>
<keyword evidence="2" id="KW-1185">Reference proteome</keyword>
<comment type="caution">
    <text evidence="1">The sequence shown here is derived from an EMBL/GenBank/DDBJ whole genome shotgun (WGS) entry which is preliminary data.</text>
</comment>
<evidence type="ECO:0000313" key="2">
    <source>
        <dbReference type="Proteomes" id="UP001595978"/>
    </source>
</evidence>
<dbReference type="EMBL" id="JBHSNQ010000035">
    <property type="protein sequence ID" value="MFC5540709.1"/>
    <property type="molecule type" value="Genomic_DNA"/>
</dbReference>
<dbReference type="RefSeq" id="WP_048623302.1">
    <property type="nucleotide sequence ID" value="NZ_JBHSNQ010000035.1"/>
</dbReference>
<accession>A0ABW0R7N0</accession>
<proteinExistence type="predicted"/>
<evidence type="ECO:0000313" key="1">
    <source>
        <dbReference type="EMBL" id="MFC5540709.1"/>
    </source>
</evidence>